<feature type="transmembrane region" description="Helical" evidence="8">
    <location>
        <begin position="72"/>
        <end position="92"/>
    </location>
</feature>
<feature type="transmembrane region" description="Helical" evidence="8">
    <location>
        <begin position="99"/>
        <end position="121"/>
    </location>
</feature>
<dbReference type="Proteomes" id="UP001454036">
    <property type="component" value="Unassembled WGS sequence"/>
</dbReference>
<evidence type="ECO:0000313" key="9">
    <source>
        <dbReference type="EMBL" id="GAA0138674.1"/>
    </source>
</evidence>
<keyword evidence="6 8" id="KW-0472">Membrane</keyword>
<evidence type="ECO:0000256" key="8">
    <source>
        <dbReference type="SAM" id="Phobius"/>
    </source>
</evidence>
<evidence type="ECO:0000313" key="10">
    <source>
        <dbReference type="Proteomes" id="UP001454036"/>
    </source>
</evidence>
<proteinExistence type="inferred from homology"/>
<keyword evidence="4 8" id="KW-0812">Transmembrane</keyword>
<evidence type="ECO:0000256" key="5">
    <source>
        <dbReference type="ARBA" id="ARBA00022989"/>
    </source>
</evidence>
<dbReference type="AlphaFoldDB" id="A0AAV3NH46"/>
<comment type="caution">
    <text evidence="9">The sequence shown here is derived from an EMBL/GenBank/DDBJ whole genome shotgun (WGS) entry which is preliminary data.</text>
</comment>
<dbReference type="Pfam" id="PF03547">
    <property type="entry name" value="Mem_trans"/>
    <property type="match status" value="1"/>
</dbReference>
<gene>
    <name evidence="9" type="ORF">LIER_00373</name>
</gene>
<keyword evidence="5 8" id="KW-1133">Transmembrane helix</keyword>
<dbReference type="GO" id="GO:0005886">
    <property type="term" value="C:plasma membrane"/>
    <property type="evidence" value="ECO:0007669"/>
    <property type="project" value="TreeGrafter"/>
</dbReference>
<evidence type="ECO:0000256" key="6">
    <source>
        <dbReference type="ARBA" id="ARBA00023136"/>
    </source>
</evidence>
<evidence type="ECO:0000256" key="4">
    <source>
        <dbReference type="ARBA" id="ARBA00022692"/>
    </source>
</evidence>
<evidence type="ECO:0000256" key="1">
    <source>
        <dbReference type="ARBA" id="ARBA00004141"/>
    </source>
</evidence>
<dbReference type="GO" id="GO:0009734">
    <property type="term" value="P:auxin-activated signaling pathway"/>
    <property type="evidence" value="ECO:0007669"/>
    <property type="project" value="UniProtKB-KW"/>
</dbReference>
<evidence type="ECO:0000256" key="3">
    <source>
        <dbReference type="ARBA" id="ARBA00022448"/>
    </source>
</evidence>
<dbReference type="PANTHER" id="PTHR31752">
    <property type="entry name" value="AUXIN EFFLUX CARRIER COMPONENT 1B-RELATED"/>
    <property type="match status" value="1"/>
</dbReference>
<dbReference type="EMBL" id="BAABME010000029">
    <property type="protein sequence ID" value="GAA0138674.1"/>
    <property type="molecule type" value="Genomic_DNA"/>
</dbReference>
<feature type="transmembrane region" description="Helical" evidence="8">
    <location>
        <begin position="12"/>
        <end position="34"/>
    </location>
</feature>
<keyword evidence="10" id="KW-1185">Reference proteome</keyword>
<comment type="subcellular location">
    <subcellularLocation>
        <location evidence="1">Membrane</location>
        <topology evidence="1">Multi-pass membrane protein</topology>
    </subcellularLocation>
</comment>
<accession>A0AAV3NH46</accession>
<dbReference type="InterPro" id="IPR051107">
    <property type="entry name" value="Auxin_Efflux_Carrier"/>
</dbReference>
<organism evidence="9 10">
    <name type="scientific">Lithospermum erythrorhizon</name>
    <name type="common">Purple gromwell</name>
    <name type="synonym">Lithospermum officinale var. erythrorhizon</name>
    <dbReference type="NCBI Taxonomy" id="34254"/>
    <lineage>
        <taxon>Eukaryota</taxon>
        <taxon>Viridiplantae</taxon>
        <taxon>Streptophyta</taxon>
        <taxon>Embryophyta</taxon>
        <taxon>Tracheophyta</taxon>
        <taxon>Spermatophyta</taxon>
        <taxon>Magnoliopsida</taxon>
        <taxon>eudicotyledons</taxon>
        <taxon>Gunneridae</taxon>
        <taxon>Pentapetalae</taxon>
        <taxon>asterids</taxon>
        <taxon>lamiids</taxon>
        <taxon>Boraginales</taxon>
        <taxon>Boraginaceae</taxon>
        <taxon>Boraginoideae</taxon>
        <taxon>Lithospermeae</taxon>
        <taxon>Lithospermum</taxon>
    </lineage>
</organism>
<dbReference type="GO" id="GO:0009926">
    <property type="term" value="P:auxin polar transport"/>
    <property type="evidence" value="ECO:0007669"/>
    <property type="project" value="TreeGrafter"/>
</dbReference>
<comment type="similarity">
    <text evidence="2">Belongs to the auxin efflux carrier (TC 2.A.69.1) family.</text>
</comment>
<sequence>MITGWGELYKVVAAVTPFYVALVLGFGAVKWWHMFKTEDVDAINRFNCYFISPFFAFEFASHFNPYTMNVKFVYADIISKAIIIVILLIWANCTSKGNYSWAVSCFSLCTLSSTLVLGVPLLRSMYDEMGADLVIQSFVMQSLLWFIILLFLLELHRARDDYSSKLDDKIVPINNEDPGDFSIEVQENDKHTHQEINKATPPFFALLKIVTIKLVTNPNCFCCFIGIAWALIANRYILSSFRSCLVN</sequence>
<feature type="transmembrane region" description="Helical" evidence="8">
    <location>
        <begin position="133"/>
        <end position="153"/>
    </location>
</feature>
<protein>
    <submittedName>
        <fullName evidence="9">Secondary carrier transporter</fullName>
    </submittedName>
</protein>
<evidence type="ECO:0000256" key="2">
    <source>
        <dbReference type="ARBA" id="ARBA00009177"/>
    </source>
</evidence>
<dbReference type="GO" id="GO:0005783">
    <property type="term" value="C:endoplasmic reticulum"/>
    <property type="evidence" value="ECO:0007669"/>
    <property type="project" value="TreeGrafter"/>
</dbReference>
<evidence type="ECO:0000256" key="7">
    <source>
        <dbReference type="ARBA" id="ARBA00023294"/>
    </source>
</evidence>
<keyword evidence="3" id="KW-0813">Transport</keyword>
<dbReference type="PANTHER" id="PTHR31752:SF2">
    <property type="entry name" value="AUXIN EFFLUX CARRIER COMPONENT 5"/>
    <property type="match status" value="1"/>
</dbReference>
<reference evidence="9 10" key="1">
    <citation type="submission" date="2024-01" db="EMBL/GenBank/DDBJ databases">
        <title>The complete chloroplast genome sequence of Lithospermum erythrorhizon: insights into the phylogenetic relationship among Boraginaceae species and the maternal lineages of purple gromwells.</title>
        <authorList>
            <person name="Okada T."/>
            <person name="Watanabe K."/>
        </authorList>
    </citation>
    <scope>NUCLEOTIDE SEQUENCE [LARGE SCALE GENOMIC DNA]</scope>
</reference>
<dbReference type="InterPro" id="IPR004776">
    <property type="entry name" value="Mem_transp_PIN-like"/>
</dbReference>
<dbReference type="GO" id="GO:0010329">
    <property type="term" value="F:auxin efflux transmembrane transporter activity"/>
    <property type="evidence" value="ECO:0007669"/>
    <property type="project" value="TreeGrafter"/>
</dbReference>
<keyword evidence="7" id="KW-0927">Auxin signaling pathway</keyword>
<name>A0AAV3NH46_LITER</name>